<keyword evidence="2" id="KW-0238">DNA-binding</keyword>
<dbReference type="GO" id="GO:0042796">
    <property type="term" value="P:snRNA transcription by RNA polymerase III"/>
    <property type="evidence" value="ECO:0007669"/>
    <property type="project" value="TreeGrafter"/>
</dbReference>
<dbReference type="GO" id="GO:0019185">
    <property type="term" value="C:snRNA-activating protein complex"/>
    <property type="evidence" value="ECO:0007669"/>
    <property type="project" value="TreeGrafter"/>
</dbReference>
<evidence type="ECO:0000256" key="2">
    <source>
        <dbReference type="ARBA" id="ARBA00023125"/>
    </source>
</evidence>
<evidence type="ECO:0000256" key="4">
    <source>
        <dbReference type="ARBA" id="ARBA00023242"/>
    </source>
</evidence>
<sequence length="223" mass="26652">MNFQLHKLHPRRKFTPIEDSKLKDLVIKYGENSWQNIANEMEGRNMRQCRERWINYLSPTVDHTAWLENEDKRLDELYNEFGAKWVKIAKYFPGRTDINVKNRWMVLNRQKRKKERLLSKMGKNKVQPQINLQPVKKVNANSSFIQIYTIPINTADKKNDLKKDNNFNESDLMKTEEKSIFDAFDFENEYLDFDSQSFGDPNFWNDTFSITPLVLNHQIDLNI</sequence>
<keyword evidence="4" id="KW-0539">Nucleus</keyword>
<protein>
    <submittedName>
        <fullName evidence="7">Myb-like DNA-binding domain containing protein</fullName>
    </submittedName>
</protein>
<dbReference type="GeneID" id="94839478"/>
<dbReference type="SUPFAM" id="SSF46689">
    <property type="entry name" value="Homeodomain-like"/>
    <property type="match status" value="1"/>
</dbReference>
<dbReference type="CDD" id="cd00167">
    <property type="entry name" value="SANT"/>
    <property type="match status" value="2"/>
</dbReference>
<dbReference type="InterPro" id="IPR009057">
    <property type="entry name" value="Homeodomain-like_sf"/>
</dbReference>
<keyword evidence="1" id="KW-0805">Transcription regulation</keyword>
<feature type="domain" description="HTH myb-type" evidence="6">
    <location>
        <begin position="63"/>
        <end position="112"/>
    </location>
</feature>
<dbReference type="InterPro" id="IPR001005">
    <property type="entry name" value="SANT/Myb"/>
</dbReference>
<evidence type="ECO:0000256" key="1">
    <source>
        <dbReference type="ARBA" id="ARBA00023015"/>
    </source>
</evidence>
<name>A0A1J4K4Z8_9EUKA</name>
<dbReference type="AlphaFoldDB" id="A0A1J4K4Z8"/>
<evidence type="ECO:0000256" key="3">
    <source>
        <dbReference type="ARBA" id="ARBA00023163"/>
    </source>
</evidence>
<keyword evidence="8" id="KW-1185">Reference proteome</keyword>
<proteinExistence type="predicted"/>
<accession>A0A1J4K4Z8</accession>
<feature type="domain" description="Myb-like" evidence="5">
    <location>
        <begin position="11"/>
        <end position="57"/>
    </location>
</feature>
<dbReference type="Pfam" id="PF13921">
    <property type="entry name" value="Myb_DNA-bind_6"/>
    <property type="match status" value="1"/>
</dbReference>
<dbReference type="EMBL" id="MLAK01000741">
    <property type="protein sequence ID" value="OHT05936.1"/>
    <property type="molecule type" value="Genomic_DNA"/>
</dbReference>
<dbReference type="Gene3D" id="1.10.10.60">
    <property type="entry name" value="Homeodomain-like"/>
    <property type="match status" value="2"/>
</dbReference>
<dbReference type="PANTHER" id="PTHR46621:SF1">
    <property type="entry name" value="SNRNA-ACTIVATING PROTEIN COMPLEX SUBUNIT 4"/>
    <property type="match status" value="1"/>
</dbReference>
<dbReference type="InterPro" id="IPR017930">
    <property type="entry name" value="Myb_dom"/>
</dbReference>
<dbReference type="SMART" id="SM00717">
    <property type="entry name" value="SANT"/>
    <property type="match status" value="2"/>
</dbReference>
<dbReference type="GO" id="GO:0001006">
    <property type="term" value="F:RNA polymerase III type 3 promoter sequence-specific DNA binding"/>
    <property type="evidence" value="ECO:0007669"/>
    <property type="project" value="TreeGrafter"/>
</dbReference>
<dbReference type="RefSeq" id="XP_068359072.1">
    <property type="nucleotide sequence ID" value="XM_068504774.1"/>
</dbReference>
<gene>
    <name evidence="7" type="ORF">TRFO_26146</name>
</gene>
<dbReference type="VEuPathDB" id="TrichDB:TRFO_26146"/>
<comment type="caution">
    <text evidence="7">The sequence shown here is derived from an EMBL/GenBank/DDBJ whole genome shotgun (WGS) entry which is preliminary data.</text>
</comment>
<organism evidence="7 8">
    <name type="scientific">Tritrichomonas foetus</name>
    <dbReference type="NCBI Taxonomy" id="1144522"/>
    <lineage>
        <taxon>Eukaryota</taxon>
        <taxon>Metamonada</taxon>
        <taxon>Parabasalia</taxon>
        <taxon>Tritrichomonadida</taxon>
        <taxon>Tritrichomonadidae</taxon>
        <taxon>Tritrichomonas</taxon>
    </lineage>
</organism>
<dbReference type="GO" id="GO:0000978">
    <property type="term" value="F:RNA polymerase II cis-regulatory region sequence-specific DNA binding"/>
    <property type="evidence" value="ECO:0007669"/>
    <property type="project" value="TreeGrafter"/>
</dbReference>
<dbReference type="PROSITE" id="PS51294">
    <property type="entry name" value="HTH_MYB"/>
    <property type="match status" value="2"/>
</dbReference>
<evidence type="ECO:0000313" key="7">
    <source>
        <dbReference type="EMBL" id="OHT05936.1"/>
    </source>
</evidence>
<dbReference type="OrthoDB" id="2143914at2759"/>
<evidence type="ECO:0000313" key="8">
    <source>
        <dbReference type="Proteomes" id="UP000179807"/>
    </source>
</evidence>
<dbReference type="Proteomes" id="UP000179807">
    <property type="component" value="Unassembled WGS sequence"/>
</dbReference>
<reference evidence="7" key="1">
    <citation type="submission" date="2016-10" db="EMBL/GenBank/DDBJ databases">
        <authorList>
            <person name="Benchimol M."/>
            <person name="Almeida L.G."/>
            <person name="Vasconcelos A.T."/>
            <person name="Perreira-Neves A."/>
            <person name="Rosa I.A."/>
            <person name="Tasca T."/>
            <person name="Bogo M.R."/>
            <person name="de Souza W."/>
        </authorList>
    </citation>
    <scope>NUCLEOTIDE SEQUENCE [LARGE SCALE GENOMIC DNA]</scope>
    <source>
        <strain evidence="7">K</strain>
    </source>
</reference>
<dbReference type="PANTHER" id="PTHR46621">
    <property type="entry name" value="SNRNA-ACTIVATING PROTEIN COMPLEX SUBUNIT 4"/>
    <property type="match status" value="1"/>
</dbReference>
<keyword evidence="3" id="KW-0804">Transcription</keyword>
<dbReference type="InterPro" id="IPR051575">
    <property type="entry name" value="Myb-like_DNA-bd"/>
</dbReference>
<dbReference type="PROSITE" id="PS50090">
    <property type="entry name" value="MYB_LIKE"/>
    <property type="match status" value="2"/>
</dbReference>
<feature type="domain" description="HTH myb-type" evidence="6">
    <location>
        <begin position="6"/>
        <end position="61"/>
    </location>
</feature>
<evidence type="ECO:0000259" key="6">
    <source>
        <dbReference type="PROSITE" id="PS51294"/>
    </source>
</evidence>
<dbReference type="GO" id="GO:0042795">
    <property type="term" value="P:snRNA transcription by RNA polymerase II"/>
    <property type="evidence" value="ECO:0007669"/>
    <property type="project" value="TreeGrafter"/>
</dbReference>
<evidence type="ECO:0000259" key="5">
    <source>
        <dbReference type="PROSITE" id="PS50090"/>
    </source>
</evidence>
<feature type="domain" description="Myb-like" evidence="5">
    <location>
        <begin position="58"/>
        <end position="108"/>
    </location>
</feature>